<proteinExistence type="predicted"/>
<accession>A0ABS5KY25</accession>
<keyword evidence="2" id="KW-1133">Transmembrane helix</keyword>
<evidence type="ECO:0000256" key="2">
    <source>
        <dbReference type="SAM" id="Phobius"/>
    </source>
</evidence>
<comment type="caution">
    <text evidence="3">The sequence shown here is derived from an EMBL/GenBank/DDBJ whole genome shotgun (WGS) entry which is preliminary data.</text>
</comment>
<organism evidence="3 4">
    <name type="scientific">Catenulispora pinistramenti</name>
    <dbReference type="NCBI Taxonomy" id="2705254"/>
    <lineage>
        <taxon>Bacteria</taxon>
        <taxon>Bacillati</taxon>
        <taxon>Actinomycetota</taxon>
        <taxon>Actinomycetes</taxon>
        <taxon>Catenulisporales</taxon>
        <taxon>Catenulisporaceae</taxon>
        <taxon>Catenulispora</taxon>
    </lineage>
</organism>
<feature type="transmembrane region" description="Helical" evidence="2">
    <location>
        <begin position="165"/>
        <end position="187"/>
    </location>
</feature>
<feature type="region of interest" description="Disordered" evidence="1">
    <location>
        <begin position="112"/>
        <end position="136"/>
    </location>
</feature>
<keyword evidence="2" id="KW-0812">Transmembrane</keyword>
<dbReference type="Proteomes" id="UP000730482">
    <property type="component" value="Unassembled WGS sequence"/>
</dbReference>
<gene>
    <name evidence="3" type="ORF">KGQ19_29020</name>
</gene>
<protein>
    <submittedName>
        <fullName evidence="3">Uncharacterized protein</fullName>
    </submittedName>
</protein>
<keyword evidence="4" id="KW-1185">Reference proteome</keyword>
<dbReference type="RefSeq" id="WP_212014675.1">
    <property type="nucleotide sequence ID" value="NZ_JAAFYZ010000120.1"/>
</dbReference>
<feature type="compositionally biased region" description="Low complexity" evidence="1">
    <location>
        <begin position="112"/>
        <end position="130"/>
    </location>
</feature>
<evidence type="ECO:0000313" key="3">
    <source>
        <dbReference type="EMBL" id="MBS2550922.1"/>
    </source>
</evidence>
<evidence type="ECO:0000256" key="1">
    <source>
        <dbReference type="SAM" id="MobiDB-lite"/>
    </source>
</evidence>
<evidence type="ECO:0000313" key="4">
    <source>
        <dbReference type="Proteomes" id="UP000730482"/>
    </source>
</evidence>
<reference evidence="3 4" key="1">
    <citation type="submission" date="2020-02" db="EMBL/GenBank/DDBJ databases">
        <title>Acidophilic actinobacteria isolated from forest soil.</title>
        <authorList>
            <person name="Golinska P."/>
        </authorList>
    </citation>
    <scope>NUCLEOTIDE SEQUENCE [LARGE SCALE GENOMIC DNA]</scope>
    <source>
        <strain evidence="3 4">NL8</strain>
    </source>
</reference>
<dbReference type="EMBL" id="JAAFYZ010000120">
    <property type="protein sequence ID" value="MBS2550922.1"/>
    <property type="molecule type" value="Genomic_DNA"/>
</dbReference>
<name>A0ABS5KY25_9ACTN</name>
<keyword evidence="2" id="KW-0472">Membrane</keyword>
<sequence>MTDTPATTPDAATKRSAAVVLGGCCLGVLLVLIGSIGLVVHFATEKPQSPYRVTFAKAGDKCGSGAKSLLILDQTSGDVLTCGLISFSDGGDASRSVFSAAEVQKITDLSKSLAGSDDSDSDAGNGSTADTALSNADQQKVEHLAEDIGRRHGRPPTSPSTLDRVTGVGGVWFLAFGLALLLAQGLWGQRRLNR</sequence>
<feature type="transmembrane region" description="Helical" evidence="2">
    <location>
        <begin position="18"/>
        <end position="43"/>
    </location>
</feature>